<dbReference type="EMBL" id="ACEC01000073">
    <property type="protein sequence ID" value="EEG30107.1"/>
    <property type="molecule type" value="Genomic_DNA"/>
</dbReference>
<keyword evidence="3" id="KW-1185">Reference proteome</keyword>
<dbReference type="Proteomes" id="UP000003340">
    <property type="component" value="Unassembled WGS sequence"/>
</dbReference>
<dbReference type="HOGENOM" id="CLU_2732915_0_0_9"/>
<gene>
    <name evidence="2" type="ORF">CLOSTMETH_02268</name>
</gene>
<evidence type="ECO:0000313" key="3">
    <source>
        <dbReference type="Proteomes" id="UP000003340"/>
    </source>
</evidence>
<proteinExistence type="predicted"/>
<organism evidence="2 3">
    <name type="scientific">[Clostridium] methylpentosum DSM 5476</name>
    <dbReference type="NCBI Taxonomy" id="537013"/>
    <lineage>
        <taxon>Bacteria</taxon>
        <taxon>Bacillati</taxon>
        <taxon>Bacillota</taxon>
        <taxon>Clostridia</taxon>
        <taxon>Eubacteriales</taxon>
        <taxon>Oscillospiraceae</taxon>
        <taxon>Oscillospiraceae incertae sedis</taxon>
    </lineage>
</organism>
<comment type="caution">
    <text evidence="2">The sequence shown here is derived from an EMBL/GenBank/DDBJ whole genome shotgun (WGS) entry which is preliminary data.</text>
</comment>
<reference evidence="2 3" key="2">
    <citation type="submission" date="2009-02" db="EMBL/GenBank/DDBJ databases">
        <title>Draft genome sequence of Clostridium methylpentosum (DSM 5476).</title>
        <authorList>
            <person name="Sudarsanam P."/>
            <person name="Ley R."/>
            <person name="Guruge J."/>
            <person name="Turnbaugh P.J."/>
            <person name="Mahowald M."/>
            <person name="Liep D."/>
            <person name="Gordon J."/>
        </authorList>
    </citation>
    <scope>NUCLEOTIDE SEQUENCE [LARGE SCALE GENOMIC DNA]</scope>
    <source>
        <strain evidence="2 3">DSM 5476</strain>
    </source>
</reference>
<evidence type="ECO:0000313" key="2">
    <source>
        <dbReference type="EMBL" id="EEG30107.1"/>
    </source>
</evidence>
<name>C0EEI2_9FIRM</name>
<evidence type="ECO:0000256" key="1">
    <source>
        <dbReference type="SAM" id="MobiDB-lite"/>
    </source>
</evidence>
<sequence>MVCIRSHFTVDDDCIGKGVFPTRRVSVLNWDQLLCRLSPSHISKEDVAANHGTIRNPPQKYAGNASFSGEM</sequence>
<reference evidence="2 3" key="1">
    <citation type="submission" date="2009-01" db="EMBL/GenBank/DDBJ databases">
        <authorList>
            <person name="Fulton L."/>
            <person name="Clifton S."/>
            <person name="Fulton B."/>
            <person name="Xu J."/>
            <person name="Minx P."/>
            <person name="Pepin K.H."/>
            <person name="Johnson M."/>
            <person name="Bhonagiri V."/>
            <person name="Nash W.E."/>
            <person name="Mardis E.R."/>
            <person name="Wilson R.K."/>
        </authorList>
    </citation>
    <scope>NUCLEOTIDE SEQUENCE [LARGE SCALE GENOMIC DNA]</scope>
    <source>
        <strain evidence="2 3">DSM 5476</strain>
    </source>
</reference>
<accession>C0EEI2</accession>
<dbReference type="AlphaFoldDB" id="C0EEI2"/>
<feature type="region of interest" description="Disordered" evidence="1">
    <location>
        <begin position="48"/>
        <end position="71"/>
    </location>
</feature>
<protein>
    <submittedName>
        <fullName evidence="2">Uncharacterized protein</fullName>
    </submittedName>
</protein>